<evidence type="ECO:0000256" key="6">
    <source>
        <dbReference type="ARBA" id="ARBA00023125"/>
    </source>
</evidence>
<organism evidence="9 10">
    <name type="scientific">Camellia sinensis</name>
    <name type="common">Tea plant</name>
    <name type="synonym">Thea sinensis</name>
    <dbReference type="NCBI Taxonomy" id="4442"/>
    <lineage>
        <taxon>Eukaryota</taxon>
        <taxon>Viridiplantae</taxon>
        <taxon>Streptophyta</taxon>
        <taxon>Embryophyta</taxon>
        <taxon>Tracheophyta</taxon>
        <taxon>Spermatophyta</taxon>
        <taxon>Magnoliopsida</taxon>
        <taxon>eudicotyledons</taxon>
        <taxon>Gunneridae</taxon>
        <taxon>Pentapetalae</taxon>
        <taxon>asterids</taxon>
        <taxon>Ericales</taxon>
        <taxon>Theaceae</taxon>
        <taxon>Camellia</taxon>
    </lineage>
</organism>
<evidence type="ECO:0008006" key="11">
    <source>
        <dbReference type="Google" id="ProtNLM"/>
    </source>
</evidence>
<evidence type="ECO:0000313" key="9">
    <source>
        <dbReference type="EMBL" id="KAF5930633.1"/>
    </source>
</evidence>
<keyword evidence="4" id="KW-0378">Hydrolase</keyword>
<keyword evidence="7" id="KW-0456">Lyase</keyword>
<feature type="compositionally biased region" description="Polar residues" evidence="8">
    <location>
        <begin position="299"/>
        <end position="308"/>
    </location>
</feature>
<dbReference type="GO" id="GO:0008233">
    <property type="term" value="F:peptidase activity"/>
    <property type="evidence" value="ECO:0007669"/>
    <property type="project" value="UniProtKB-KW"/>
</dbReference>
<feature type="compositionally biased region" description="Basic residues" evidence="8">
    <location>
        <begin position="565"/>
        <end position="578"/>
    </location>
</feature>
<feature type="compositionally biased region" description="Basic residues" evidence="8">
    <location>
        <begin position="485"/>
        <end position="495"/>
    </location>
</feature>
<dbReference type="GO" id="GO:0006508">
    <property type="term" value="P:proteolysis"/>
    <property type="evidence" value="ECO:0007669"/>
    <property type="project" value="UniProtKB-KW"/>
</dbReference>
<dbReference type="SUPFAM" id="SSF143081">
    <property type="entry name" value="BB1717-like"/>
    <property type="match status" value="1"/>
</dbReference>
<dbReference type="InterPro" id="IPR036590">
    <property type="entry name" value="SRAP-like"/>
</dbReference>
<feature type="region of interest" description="Disordered" evidence="8">
    <location>
        <begin position="249"/>
        <end position="308"/>
    </location>
</feature>
<feature type="compositionally biased region" description="Basic residues" evidence="8">
    <location>
        <begin position="369"/>
        <end position="395"/>
    </location>
</feature>
<gene>
    <name evidence="9" type="ORF">HYC85_031506</name>
</gene>
<feature type="region of interest" description="Disordered" evidence="8">
    <location>
        <begin position="435"/>
        <end position="623"/>
    </location>
</feature>
<dbReference type="EMBL" id="JACBKZ010000015">
    <property type="protein sequence ID" value="KAF5930633.1"/>
    <property type="molecule type" value="Genomic_DNA"/>
</dbReference>
<protein>
    <recommendedName>
        <fullName evidence="11">Embryonic stem cell-specific 5-hydroxymethylcytosine-binding protein</fullName>
    </recommendedName>
</protein>
<keyword evidence="6" id="KW-0238">DNA-binding</keyword>
<reference evidence="10" key="1">
    <citation type="journal article" date="2020" name="Nat. Commun.">
        <title>Genome assembly of wild tea tree DASZ reveals pedigree and selection history of tea varieties.</title>
        <authorList>
            <person name="Zhang W."/>
            <person name="Zhang Y."/>
            <person name="Qiu H."/>
            <person name="Guo Y."/>
            <person name="Wan H."/>
            <person name="Zhang X."/>
            <person name="Scossa F."/>
            <person name="Alseekh S."/>
            <person name="Zhang Q."/>
            <person name="Wang P."/>
            <person name="Xu L."/>
            <person name="Schmidt M.H."/>
            <person name="Jia X."/>
            <person name="Li D."/>
            <person name="Zhu A."/>
            <person name="Guo F."/>
            <person name="Chen W."/>
            <person name="Ni D."/>
            <person name="Usadel B."/>
            <person name="Fernie A.R."/>
            <person name="Wen W."/>
        </authorList>
    </citation>
    <scope>NUCLEOTIDE SEQUENCE [LARGE SCALE GENOMIC DNA]</scope>
    <source>
        <strain evidence="10">cv. G240</strain>
    </source>
</reference>
<comment type="similarity">
    <text evidence="1">Belongs to the SOS response-associated peptidase family.</text>
</comment>
<dbReference type="GO" id="GO:0106300">
    <property type="term" value="P:protein-DNA covalent cross-linking repair"/>
    <property type="evidence" value="ECO:0007669"/>
    <property type="project" value="InterPro"/>
</dbReference>
<keyword evidence="5" id="KW-0190">Covalent protein-DNA linkage</keyword>
<feature type="compositionally biased region" description="Pro residues" evidence="8">
    <location>
        <begin position="496"/>
        <end position="507"/>
    </location>
</feature>
<feature type="compositionally biased region" description="Low complexity" evidence="8">
    <location>
        <begin position="603"/>
        <end position="614"/>
    </location>
</feature>
<feature type="compositionally biased region" description="Polar residues" evidence="8">
    <location>
        <begin position="250"/>
        <end position="260"/>
    </location>
</feature>
<evidence type="ECO:0000256" key="2">
    <source>
        <dbReference type="ARBA" id="ARBA00022670"/>
    </source>
</evidence>
<dbReference type="GO" id="GO:0003697">
    <property type="term" value="F:single-stranded DNA binding"/>
    <property type="evidence" value="ECO:0007669"/>
    <property type="project" value="InterPro"/>
</dbReference>
<reference evidence="9 10" key="2">
    <citation type="submission" date="2020-07" db="EMBL/GenBank/DDBJ databases">
        <title>Genome assembly of wild tea tree DASZ reveals pedigree and selection history of tea varieties.</title>
        <authorList>
            <person name="Zhang W."/>
        </authorList>
    </citation>
    <scope>NUCLEOTIDE SEQUENCE [LARGE SCALE GENOMIC DNA]</scope>
    <source>
        <strain evidence="10">cv. G240</strain>
        <tissue evidence="9">Leaf</tissue>
    </source>
</reference>
<proteinExistence type="inferred from homology"/>
<evidence type="ECO:0000256" key="8">
    <source>
        <dbReference type="SAM" id="MobiDB-lite"/>
    </source>
</evidence>
<keyword evidence="2" id="KW-0645">Protease</keyword>
<feature type="compositionally biased region" description="Polar residues" evidence="8">
    <location>
        <begin position="356"/>
        <end position="368"/>
    </location>
</feature>
<dbReference type="AlphaFoldDB" id="A0A7J7FQQ8"/>
<dbReference type="Proteomes" id="UP000593564">
    <property type="component" value="Unassembled WGS sequence"/>
</dbReference>
<comment type="caution">
    <text evidence="9">The sequence shown here is derived from an EMBL/GenBank/DDBJ whole genome shotgun (WGS) entry which is preliminary data.</text>
</comment>
<feature type="compositionally biased region" description="Low complexity" evidence="8">
    <location>
        <begin position="460"/>
        <end position="469"/>
    </location>
</feature>
<name>A0A7J7FQQ8_CAMSI</name>
<dbReference type="PANTHER" id="PTHR13604:SF0">
    <property type="entry name" value="ABASIC SITE PROCESSING PROTEIN HMCES"/>
    <property type="match status" value="1"/>
</dbReference>
<dbReference type="PANTHER" id="PTHR13604">
    <property type="entry name" value="DC12-RELATED"/>
    <property type="match status" value="1"/>
</dbReference>
<dbReference type="InterPro" id="IPR003738">
    <property type="entry name" value="SRAP"/>
</dbReference>
<dbReference type="Gene3D" id="3.90.1680.10">
    <property type="entry name" value="SOS response associated peptidase-like"/>
    <property type="match status" value="1"/>
</dbReference>
<evidence type="ECO:0000256" key="1">
    <source>
        <dbReference type="ARBA" id="ARBA00008136"/>
    </source>
</evidence>
<feature type="compositionally biased region" description="Pro residues" evidence="8">
    <location>
        <begin position="435"/>
        <end position="447"/>
    </location>
</feature>
<accession>A0A7J7FQQ8</accession>
<keyword evidence="10" id="KW-1185">Reference proteome</keyword>
<evidence type="ECO:0000256" key="7">
    <source>
        <dbReference type="ARBA" id="ARBA00023239"/>
    </source>
</evidence>
<feature type="compositionally biased region" description="Low complexity" evidence="8">
    <location>
        <begin position="508"/>
        <end position="519"/>
    </location>
</feature>
<feature type="region of interest" description="Disordered" evidence="8">
    <location>
        <begin position="329"/>
        <end position="423"/>
    </location>
</feature>
<feature type="compositionally biased region" description="Low complexity" evidence="8">
    <location>
        <begin position="527"/>
        <end position="538"/>
    </location>
</feature>
<dbReference type="Pfam" id="PF02586">
    <property type="entry name" value="SRAP"/>
    <property type="match status" value="1"/>
</dbReference>
<evidence type="ECO:0000313" key="10">
    <source>
        <dbReference type="Proteomes" id="UP000593564"/>
    </source>
</evidence>
<keyword evidence="3" id="KW-0227">DNA damage</keyword>
<evidence type="ECO:0000256" key="5">
    <source>
        <dbReference type="ARBA" id="ARBA00023124"/>
    </source>
</evidence>
<sequence length="643" mass="72269">MCGRARCTLRHDDIHRACHLTGRPLRSVDTNRYQPSYNVSPGRDLTVVRRDDGSGGDGAVLQCMKWGLIPSFTKKTEKPDHYKMFNARSESICEKASFRRLVPNNRCLVAVEGFYEWKKDGSKKQPYYVHFKDGRPLVFAALYDSWKNSEEEILYTFTIVTTSSSPALEWLHDRMPVILGDKESTETWLIGSSSSKFDTVLKPYEAVDLVWYPVTPAIGKASFDGPECIKEIKLKSEATYPISKFFSKKGANSEQESKPQVGSMHKLPIKTNQHKSLKEEPETEDDVDCPSLTEESSDGSKPNVSTLSDKAAANLPIKREYEEFSADMKPCIGETNKPQISPPKKKGNLGAAGDKQPTNHLPPFSTTVFRRHHPPPTTTCHHHPPATTTGHHHPPITHSPPLPTPRHHHDHHPPAIHPPPPTICHYHPPLATYLPPPLTTHLPPPASHLPSTRHHHPLPTRHSPATTTHHPPPPPITHSLPPTTRYHHPLTRHHPPPPATHLPPPPTTTTTTYSLPPTTCHRHPPTHYHYPPATTHSPAATIRHHHHHHHHHHHPSPAIVTYPLTHHHYPPLNSHHHPPTTTRQHLPSAITTHHPPPSPPPTRYHLPPATVTHPPTHHHHPPATTFHHRLPPPLAISHSFLYF</sequence>
<evidence type="ECO:0000256" key="3">
    <source>
        <dbReference type="ARBA" id="ARBA00022763"/>
    </source>
</evidence>
<dbReference type="GO" id="GO:0016829">
    <property type="term" value="F:lyase activity"/>
    <property type="evidence" value="ECO:0007669"/>
    <property type="project" value="UniProtKB-KW"/>
</dbReference>
<evidence type="ECO:0000256" key="4">
    <source>
        <dbReference type="ARBA" id="ARBA00022801"/>
    </source>
</evidence>
<feature type="compositionally biased region" description="Basic residues" evidence="8">
    <location>
        <begin position="542"/>
        <end position="555"/>
    </location>
</feature>